<dbReference type="PROSITE" id="PS50994">
    <property type="entry name" value="INTEGRASE"/>
    <property type="match status" value="1"/>
</dbReference>
<dbReference type="InterPro" id="IPR016197">
    <property type="entry name" value="Chromo-like_dom_sf"/>
</dbReference>
<dbReference type="InterPro" id="IPR050951">
    <property type="entry name" value="Retrovirus_Pol_polyprotein"/>
</dbReference>
<evidence type="ECO:0000259" key="1">
    <source>
        <dbReference type="PROSITE" id="PS50013"/>
    </source>
</evidence>
<keyword evidence="4" id="KW-1185">Reference proteome</keyword>
<reference evidence="3 4" key="1">
    <citation type="journal article" date="2023" name="IScience">
        <title>Expanded male sex-determining region conserved during the evolution of homothallism in the green alga Volvox.</title>
        <authorList>
            <person name="Yamamoto K."/>
            <person name="Matsuzaki R."/>
            <person name="Mahakham W."/>
            <person name="Heman W."/>
            <person name="Sekimoto H."/>
            <person name="Kawachi M."/>
            <person name="Minakuchi Y."/>
            <person name="Toyoda A."/>
            <person name="Nozaki H."/>
        </authorList>
    </citation>
    <scope>NUCLEOTIDE SEQUENCE [LARGE SCALE GENOMIC DNA]</scope>
    <source>
        <strain evidence="3 4">NIES-4468</strain>
    </source>
</reference>
<dbReference type="InterPro" id="IPR023780">
    <property type="entry name" value="Chromo_domain"/>
</dbReference>
<protein>
    <recommendedName>
        <fullName evidence="5">Chromo domain-containing protein</fullName>
    </recommendedName>
</protein>
<organism evidence="3 4">
    <name type="scientific">Volvox africanus</name>
    <dbReference type="NCBI Taxonomy" id="51714"/>
    <lineage>
        <taxon>Eukaryota</taxon>
        <taxon>Viridiplantae</taxon>
        <taxon>Chlorophyta</taxon>
        <taxon>core chlorophytes</taxon>
        <taxon>Chlorophyceae</taxon>
        <taxon>CS clade</taxon>
        <taxon>Chlamydomonadales</taxon>
        <taxon>Volvocaceae</taxon>
        <taxon>Volvox</taxon>
    </lineage>
</organism>
<dbReference type="InterPro" id="IPR056924">
    <property type="entry name" value="SH3_Tf2-1"/>
</dbReference>
<dbReference type="CDD" id="cd00024">
    <property type="entry name" value="CD_CSD"/>
    <property type="match status" value="1"/>
</dbReference>
<dbReference type="SUPFAM" id="SSF53098">
    <property type="entry name" value="Ribonuclease H-like"/>
    <property type="match status" value="1"/>
</dbReference>
<dbReference type="InterPro" id="IPR012337">
    <property type="entry name" value="RNaseH-like_sf"/>
</dbReference>
<accession>A0ABQ5RR20</accession>
<dbReference type="PANTHER" id="PTHR37984:SF5">
    <property type="entry name" value="PROTEIN NYNRIN-LIKE"/>
    <property type="match status" value="1"/>
</dbReference>
<proteinExistence type="predicted"/>
<name>A0ABQ5RR20_9CHLO</name>
<feature type="domain" description="Chromo" evidence="1">
    <location>
        <begin position="281"/>
        <end position="345"/>
    </location>
</feature>
<dbReference type="InterPro" id="IPR000953">
    <property type="entry name" value="Chromo/chromo_shadow_dom"/>
</dbReference>
<evidence type="ECO:0008006" key="5">
    <source>
        <dbReference type="Google" id="ProtNLM"/>
    </source>
</evidence>
<dbReference type="InterPro" id="IPR036397">
    <property type="entry name" value="RNaseH_sf"/>
</dbReference>
<comment type="caution">
    <text evidence="3">The sequence shown here is derived from an EMBL/GenBank/DDBJ whole genome shotgun (WGS) entry which is preliminary data.</text>
</comment>
<dbReference type="EMBL" id="BSDZ01000004">
    <property type="protein sequence ID" value="GLI59861.1"/>
    <property type="molecule type" value="Genomic_DNA"/>
</dbReference>
<gene>
    <name evidence="3" type="ORF">VaNZ11_001855</name>
</gene>
<dbReference type="Gene3D" id="3.30.420.10">
    <property type="entry name" value="Ribonuclease H-like superfamily/Ribonuclease H"/>
    <property type="match status" value="1"/>
</dbReference>
<dbReference type="PROSITE" id="PS50013">
    <property type="entry name" value="CHROMO_2"/>
    <property type="match status" value="1"/>
</dbReference>
<dbReference type="PANTHER" id="PTHR37984">
    <property type="entry name" value="PROTEIN CBG26694"/>
    <property type="match status" value="1"/>
</dbReference>
<evidence type="ECO:0000313" key="4">
    <source>
        <dbReference type="Proteomes" id="UP001165090"/>
    </source>
</evidence>
<evidence type="ECO:0000313" key="3">
    <source>
        <dbReference type="EMBL" id="GLI59861.1"/>
    </source>
</evidence>
<dbReference type="SUPFAM" id="SSF54160">
    <property type="entry name" value="Chromo domain-like"/>
    <property type="match status" value="1"/>
</dbReference>
<evidence type="ECO:0000259" key="2">
    <source>
        <dbReference type="PROSITE" id="PS50994"/>
    </source>
</evidence>
<dbReference type="Pfam" id="PF24626">
    <property type="entry name" value="SH3_Tf2-1"/>
    <property type="match status" value="1"/>
</dbReference>
<feature type="domain" description="Integrase catalytic" evidence="2">
    <location>
        <begin position="1"/>
        <end position="132"/>
    </location>
</feature>
<dbReference type="InterPro" id="IPR001584">
    <property type="entry name" value="Integrase_cat-core"/>
</dbReference>
<dbReference type="SMART" id="SM00298">
    <property type="entry name" value="CHROMO"/>
    <property type="match status" value="1"/>
</dbReference>
<dbReference type="Proteomes" id="UP001165090">
    <property type="component" value="Unassembled WGS sequence"/>
</dbReference>
<dbReference type="Pfam" id="PF00385">
    <property type="entry name" value="Chromo"/>
    <property type="match status" value="1"/>
</dbReference>
<dbReference type="Gene3D" id="2.40.50.40">
    <property type="match status" value="1"/>
</dbReference>
<sequence length="345" mass="39180">MVDRLTKMVHLAPCTSSCIPEQTARLFFDNVVRLHSVPKNVISDRGGQFTSKFWEALCELVGMGVHLSTAYHPQSAGQTKHTNRTLGDMLRKFAGRTPSVWDTFLTSAELTLNNAVNRSTGQSPFFLNYGFHPALPVWRELEINIPVAKIFAKSFLSRMTDAKACLDAAQQRTTDYYNKSKRDVTFSVGQMVLLSTKNLCSLADGSQKLLPRWIGPYSVVRMVGNVAVELSLPSDMNIHPTFHISLIRPYRGIAPVTNDTDAPTVMEPGPETWIAGKQKVYDVERILDYWVRRVGRQRRKRKVHEYLVKWTGYPSEHNSWEPTRNFSPEVKPLLEEARLRATQTQ</sequence>